<keyword evidence="2" id="KW-0808">Transferase</keyword>
<sequence>MFKYRIDSQLELKLLEPGDAGELFRLTDDNRAYLREWMPWIDMTQTEEDSRGFIESARHKWAKGEGITAGILAEGKLCGVIDHHSLNWMNRKTAIGYWLAASAQGRGIMTRACRAMIDYAFVELKLHRVEIMAGTGNTKSRAIPERLGFTLEGVARGAQKLYDRYIDLAVYSLLADEWGAQSPNGSRR</sequence>
<dbReference type="SUPFAM" id="SSF55729">
    <property type="entry name" value="Acyl-CoA N-acyltransferases (Nat)"/>
    <property type="match status" value="1"/>
</dbReference>
<evidence type="ECO:0000259" key="1">
    <source>
        <dbReference type="PROSITE" id="PS51186"/>
    </source>
</evidence>
<feature type="domain" description="N-acetyltransferase" evidence="1">
    <location>
        <begin position="10"/>
        <end position="177"/>
    </location>
</feature>
<dbReference type="InterPro" id="IPR000182">
    <property type="entry name" value="GNAT_dom"/>
</dbReference>
<evidence type="ECO:0000313" key="2">
    <source>
        <dbReference type="EMBL" id="PUA39848.1"/>
    </source>
</evidence>
<protein>
    <submittedName>
        <fullName evidence="2">RimJ/RimL family protein N-acetyltransferase</fullName>
    </submittedName>
</protein>
<evidence type="ECO:0000313" key="3">
    <source>
        <dbReference type="Proteomes" id="UP000244184"/>
    </source>
</evidence>
<dbReference type="EMBL" id="PYHP01000019">
    <property type="protein sequence ID" value="PUA39848.1"/>
    <property type="molecule type" value="Genomic_DNA"/>
</dbReference>
<dbReference type="Gene3D" id="3.40.630.30">
    <property type="match status" value="1"/>
</dbReference>
<accession>A0A2T6G6S4</accession>
<comment type="caution">
    <text evidence="2">The sequence shown here is derived from an EMBL/GenBank/DDBJ whole genome shotgun (WGS) entry which is preliminary data.</text>
</comment>
<gene>
    <name evidence="2" type="ORF">C8Z91_07190</name>
</gene>
<dbReference type="GO" id="GO:0005737">
    <property type="term" value="C:cytoplasm"/>
    <property type="evidence" value="ECO:0007669"/>
    <property type="project" value="TreeGrafter"/>
</dbReference>
<dbReference type="RefSeq" id="WP_108530851.1">
    <property type="nucleotide sequence ID" value="NZ_PYHP01000019.1"/>
</dbReference>
<dbReference type="InterPro" id="IPR016181">
    <property type="entry name" value="Acyl_CoA_acyltransferase"/>
</dbReference>
<reference evidence="2 3" key="1">
    <citation type="submission" date="2018-03" db="EMBL/GenBank/DDBJ databases">
        <title>Genome sequence of Paenibacillus elgii strain AC13 an antimicrobial compound producing bacteria.</title>
        <authorList>
            <person name="Kurokawa A.S."/>
            <person name="Araujo J.F."/>
            <person name="Costa R.A."/>
            <person name="Ortega D.B."/>
            <person name="Pires A.S."/>
            <person name="Pappas G.J.Jr."/>
            <person name="Franco O.L."/>
            <person name="Barreto C."/>
            <person name="Magalhaes B.S."/>
            <person name="Kruger R.H."/>
        </authorList>
    </citation>
    <scope>NUCLEOTIDE SEQUENCE [LARGE SCALE GENOMIC DNA]</scope>
    <source>
        <strain evidence="2 3">AC13</strain>
    </source>
</reference>
<dbReference type="PANTHER" id="PTHR43441">
    <property type="entry name" value="RIBOSOMAL-PROTEIN-SERINE ACETYLTRANSFERASE"/>
    <property type="match status" value="1"/>
</dbReference>
<organism evidence="2 3">
    <name type="scientific">Paenibacillus elgii</name>
    <dbReference type="NCBI Taxonomy" id="189691"/>
    <lineage>
        <taxon>Bacteria</taxon>
        <taxon>Bacillati</taxon>
        <taxon>Bacillota</taxon>
        <taxon>Bacilli</taxon>
        <taxon>Bacillales</taxon>
        <taxon>Paenibacillaceae</taxon>
        <taxon>Paenibacillus</taxon>
    </lineage>
</organism>
<dbReference type="GO" id="GO:0008999">
    <property type="term" value="F:protein-N-terminal-alanine acetyltransferase activity"/>
    <property type="evidence" value="ECO:0007669"/>
    <property type="project" value="TreeGrafter"/>
</dbReference>
<dbReference type="Proteomes" id="UP000244184">
    <property type="component" value="Unassembled WGS sequence"/>
</dbReference>
<dbReference type="PROSITE" id="PS51186">
    <property type="entry name" value="GNAT"/>
    <property type="match status" value="1"/>
</dbReference>
<name>A0A2T6G6S4_9BACL</name>
<dbReference type="PANTHER" id="PTHR43441:SF12">
    <property type="entry name" value="RIBOSOMAL N-ACETYLTRANSFERASE YDAF-RELATED"/>
    <property type="match status" value="1"/>
</dbReference>
<dbReference type="InterPro" id="IPR051908">
    <property type="entry name" value="Ribosomal_N-acetyltransferase"/>
</dbReference>
<dbReference type="AlphaFoldDB" id="A0A2T6G6S4"/>
<dbReference type="Pfam" id="PF13302">
    <property type="entry name" value="Acetyltransf_3"/>
    <property type="match status" value="1"/>
</dbReference>
<proteinExistence type="predicted"/>
<dbReference type="GO" id="GO:1990189">
    <property type="term" value="F:protein N-terminal-serine acetyltransferase activity"/>
    <property type="evidence" value="ECO:0007669"/>
    <property type="project" value="TreeGrafter"/>
</dbReference>